<reference evidence="3" key="1">
    <citation type="submission" date="2016-06" db="UniProtKB">
        <authorList>
            <consortium name="WormBaseParasite"/>
        </authorList>
    </citation>
    <scope>IDENTIFICATION</scope>
</reference>
<sequence length="67" mass="7451">MFGRLMLVDVNLGWSPSTSIGGRRVLTVSSGGRKPRFSAVKRFEQPGTTMWMLTADFGGRRLPCWCS</sequence>
<dbReference type="EMBL" id="UYWY01019446">
    <property type="protein sequence ID" value="VDM37448.1"/>
    <property type="molecule type" value="Genomic_DNA"/>
</dbReference>
<evidence type="ECO:0000313" key="1">
    <source>
        <dbReference type="EMBL" id="VDM37448.1"/>
    </source>
</evidence>
<name>A0A183UCD5_TOXCA</name>
<organism evidence="2 3">
    <name type="scientific">Toxocara canis</name>
    <name type="common">Canine roundworm</name>
    <dbReference type="NCBI Taxonomy" id="6265"/>
    <lineage>
        <taxon>Eukaryota</taxon>
        <taxon>Metazoa</taxon>
        <taxon>Ecdysozoa</taxon>
        <taxon>Nematoda</taxon>
        <taxon>Chromadorea</taxon>
        <taxon>Rhabditida</taxon>
        <taxon>Spirurina</taxon>
        <taxon>Ascaridomorpha</taxon>
        <taxon>Ascaridoidea</taxon>
        <taxon>Toxocaridae</taxon>
        <taxon>Toxocara</taxon>
    </lineage>
</organism>
<gene>
    <name evidence="1" type="ORF">TCNE_LOCUS6155</name>
</gene>
<evidence type="ECO:0000313" key="2">
    <source>
        <dbReference type="Proteomes" id="UP000050794"/>
    </source>
</evidence>
<dbReference type="AlphaFoldDB" id="A0A183UCD5"/>
<proteinExistence type="predicted"/>
<evidence type="ECO:0000313" key="3">
    <source>
        <dbReference type="WBParaSite" id="TCNE_0000615501-mRNA-1"/>
    </source>
</evidence>
<protein>
    <submittedName>
        <fullName evidence="3">Secreted protein</fullName>
    </submittedName>
</protein>
<keyword evidence="2" id="KW-1185">Reference proteome</keyword>
<dbReference type="WBParaSite" id="TCNE_0000615501-mRNA-1">
    <property type="protein sequence ID" value="TCNE_0000615501-mRNA-1"/>
    <property type="gene ID" value="TCNE_0000615501"/>
</dbReference>
<accession>A0A183UCD5</accession>
<dbReference type="Proteomes" id="UP000050794">
    <property type="component" value="Unassembled WGS sequence"/>
</dbReference>
<reference evidence="1 2" key="2">
    <citation type="submission" date="2018-11" db="EMBL/GenBank/DDBJ databases">
        <authorList>
            <consortium name="Pathogen Informatics"/>
        </authorList>
    </citation>
    <scope>NUCLEOTIDE SEQUENCE [LARGE SCALE GENOMIC DNA]</scope>
</reference>